<keyword evidence="7" id="KW-0378">Hydrolase</keyword>
<feature type="binding site" evidence="13">
    <location>
        <position position="324"/>
    </location>
    <ligand>
        <name>GTP</name>
        <dbReference type="ChEBI" id="CHEBI:37565"/>
    </ligand>
</feature>
<evidence type="ECO:0000256" key="9">
    <source>
        <dbReference type="ARBA" id="ARBA00023134"/>
    </source>
</evidence>
<comment type="caution">
    <text evidence="15">The sequence shown here is derived from an EMBL/GenBank/DDBJ whole genome shotgun (WGS) entry which is preliminary data.</text>
</comment>
<dbReference type="PROSITE" id="PS51882">
    <property type="entry name" value="G_ALPHA"/>
    <property type="match status" value="1"/>
</dbReference>
<name>A0AAD9D0A7_PAPLA</name>
<evidence type="ECO:0000256" key="7">
    <source>
        <dbReference type="ARBA" id="ARBA00022801"/>
    </source>
</evidence>
<dbReference type="FunFam" id="1.10.400.10:FF:000007">
    <property type="entry name" value="Guanine nucleotide-binding protein subunit alpha"/>
    <property type="match status" value="1"/>
</dbReference>
<dbReference type="PRINTS" id="PR01241">
    <property type="entry name" value="GPROTEINAFNG"/>
</dbReference>
<evidence type="ECO:0000256" key="12">
    <source>
        <dbReference type="ARBA" id="ARBA00023288"/>
    </source>
</evidence>
<evidence type="ECO:0000313" key="15">
    <source>
        <dbReference type="EMBL" id="KAK1924054.1"/>
    </source>
</evidence>
<dbReference type="Gene3D" id="1.10.400.10">
    <property type="entry name" value="GI Alpha 1, domain 2-like"/>
    <property type="match status" value="1"/>
</dbReference>
<dbReference type="EMBL" id="JAODAN010000005">
    <property type="protein sequence ID" value="KAK1924054.1"/>
    <property type="molecule type" value="Genomic_DNA"/>
</dbReference>
<feature type="binding site" evidence="13">
    <location>
        <begin position="149"/>
        <end position="150"/>
    </location>
    <ligand>
        <name>GTP</name>
        <dbReference type="ChEBI" id="CHEBI:37565"/>
    </ligand>
</feature>
<dbReference type="PANTHER" id="PTHR10218:SF302">
    <property type="entry name" value="GUANINE NUCLEOTIDE-BINDING PROTEIN ALPHA-5 SUBUNIT"/>
    <property type="match status" value="1"/>
</dbReference>
<dbReference type="Proteomes" id="UP001182556">
    <property type="component" value="Unassembled WGS sequence"/>
</dbReference>
<dbReference type="GO" id="GO:0032502">
    <property type="term" value="P:developmental process"/>
    <property type="evidence" value="ECO:0007669"/>
    <property type="project" value="UniProtKB-ARBA"/>
</dbReference>
<dbReference type="CDD" id="cd00066">
    <property type="entry name" value="G-alpha"/>
    <property type="match status" value="1"/>
</dbReference>
<dbReference type="GO" id="GO:0003924">
    <property type="term" value="F:GTPase activity"/>
    <property type="evidence" value="ECO:0007669"/>
    <property type="project" value="InterPro"/>
</dbReference>
<sequence length="352" mass="40099">MGCTQSTEDAAAKERNAEIEEQLKRDRINLRNEIKMLLLGAGESGKSTVLKQMRLIYNKPYDPEERESYREIVYSNTVQSMRVLLEGVSLMEIPISPANQTRYQTLMAAPSSIEGDQFPPQLVDAIEALWRDPGVQAAFDRRNELQLNDSAPYFFDAMPRISSPDYLPTDQDILRARVKTTGITETHFKIGELTYKLFDVGGQRSERRKWLNIFDSVTALVFLIAISEYDQRLYEDETVNRMEEAMTLFESVANSRWFTKTSIILFLNKIDLFRAKLPHSPLSDTFPEYKGGDNYDAACAFLLEKFVGLNKNPAKSIYAHYTDATDTRALAFVISAINDVIIQVNLRDCGLL</sequence>
<feature type="binding site" evidence="14">
    <location>
        <position position="47"/>
    </location>
    <ligand>
        <name>Mg(2+)</name>
        <dbReference type="ChEBI" id="CHEBI:18420"/>
    </ligand>
</feature>
<evidence type="ECO:0000256" key="13">
    <source>
        <dbReference type="PIRSR" id="PIRSR601019-1"/>
    </source>
</evidence>
<feature type="binding site" evidence="14">
    <location>
        <position position="180"/>
    </location>
    <ligand>
        <name>Mg(2+)</name>
        <dbReference type="ChEBI" id="CHEBI:18420"/>
    </ligand>
</feature>
<evidence type="ECO:0000256" key="3">
    <source>
        <dbReference type="ARBA" id="ARBA00011356"/>
    </source>
</evidence>
<evidence type="ECO:0000256" key="5">
    <source>
        <dbReference type="ARBA" id="ARBA00022723"/>
    </source>
</evidence>
<dbReference type="Gene3D" id="3.40.50.300">
    <property type="entry name" value="P-loop containing nucleotide triphosphate hydrolases"/>
    <property type="match status" value="1"/>
</dbReference>
<evidence type="ECO:0000256" key="2">
    <source>
        <dbReference type="ARBA" id="ARBA00005804"/>
    </source>
</evidence>
<keyword evidence="5 14" id="KW-0479">Metal-binding</keyword>
<feature type="binding site" evidence="13">
    <location>
        <begin position="174"/>
        <end position="180"/>
    </location>
    <ligand>
        <name>GTP</name>
        <dbReference type="ChEBI" id="CHEBI:37565"/>
    </ligand>
</feature>
<dbReference type="AlphaFoldDB" id="A0AAD9D0A7"/>
<evidence type="ECO:0000256" key="4">
    <source>
        <dbReference type="ARBA" id="ARBA00022707"/>
    </source>
</evidence>
<dbReference type="InterPro" id="IPR002975">
    <property type="entry name" value="Fungi_Gprotein_alpha"/>
</dbReference>
<keyword evidence="11" id="KW-0807">Transducer</keyword>
<keyword evidence="6 13" id="KW-0547">Nucleotide-binding</keyword>
<gene>
    <name evidence="15" type="ORF">DB88DRAFT_510433</name>
</gene>
<dbReference type="FunFam" id="3.40.50.300:FF:002307">
    <property type="entry name" value="Guanine nucleotide-binding protein G(k) subunit alpha"/>
    <property type="match status" value="1"/>
</dbReference>
<reference evidence="15" key="1">
    <citation type="submission" date="2023-02" db="EMBL/GenBank/DDBJ databases">
        <title>Identification and recombinant expression of a fungal hydrolase from Papiliotrema laurentii that hydrolyzes apple cutin and clears colloidal polyester polyurethane.</title>
        <authorList>
            <consortium name="DOE Joint Genome Institute"/>
            <person name="Roman V.A."/>
            <person name="Bojanowski C."/>
            <person name="Crable B.R."/>
            <person name="Wagner D.N."/>
            <person name="Hung C.S."/>
            <person name="Nadeau L.J."/>
            <person name="Schratz L."/>
            <person name="Haridas S."/>
            <person name="Pangilinan J."/>
            <person name="Lipzen A."/>
            <person name="Na H."/>
            <person name="Yan M."/>
            <person name="Ng V."/>
            <person name="Grigoriev I.V."/>
            <person name="Spatafora J.W."/>
            <person name="Barlow D."/>
            <person name="Biffinger J."/>
            <person name="Kelley-Loughnane N."/>
            <person name="Varaljay V.A."/>
            <person name="Crookes-Goodson W.J."/>
        </authorList>
    </citation>
    <scope>NUCLEOTIDE SEQUENCE</scope>
    <source>
        <strain evidence="15">5307AH</strain>
    </source>
</reference>
<evidence type="ECO:0000313" key="16">
    <source>
        <dbReference type="Proteomes" id="UP001182556"/>
    </source>
</evidence>
<dbReference type="InterPro" id="IPR027417">
    <property type="entry name" value="P-loop_NTPase"/>
</dbReference>
<evidence type="ECO:0000256" key="14">
    <source>
        <dbReference type="PIRSR" id="PIRSR601019-2"/>
    </source>
</evidence>
<dbReference type="SUPFAM" id="SSF52540">
    <property type="entry name" value="P-loop containing nucleoside triphosphate hydrolases"/>
    <property type="match status" value="1"/>
</dbReference>
<keyword evidence="12" id="KW-0449">Lipoprotein</keyword>
<dbReference type="InterPro" id="IPR001019">
    <property type="entry name" value="Gprotein_alpha_su"/>
</dbReference>
<evidence type="ECO:0000256" key="1">
    <source>
        <dbReference type="ARBA" id="ARBA00001946"/>
    </source>
</evidence>
<keyword evidence="9 13" id="KW-0342">GTP-binding</keyword>
<dbReference type="GO" id="GO:0046872">
    <property type="term" value="F:metal ion binding"/>
    <property type="evidence" value="ECO:0007669"/>
    <property type="project" value="UniProtKB-KW"/>
</dbReference>
<feature type="binding site" evidence="13">
    <location>
        <begin position="43"/>
        <end position="48"/>
    </location>
    <ligand>
        <name>GTP</name>
        <dbReference type="ChEBI" id="CHEBI:37565"/>
    </ligand>
</feature>
<feature type="binding site" evidence="13">
    <location>
        <begin position="199"/>
        <end position="203"/>
    </location>
    <ligand>
        <name>GTP</name>
        <dbReference type="ChEBI" id="CHEBI:37565"/>
    </ligand>
</feature>
<evidence type="ECO:0000256" key="6">
    <source>
        <dbReference type="ARBA" id="ARBA00022741"/>
    </source>
</evidence>
<protein>
    <submittedName>
        <fullName evidence="15">Guanine nucleotide binding protein, alpha subunit</fullName>
    </submittedName>
</protein>
<dbReference type="PRINTS" id="PR00318">
    <property type="entry name" value="GPROTEINA"/>
</dbReference>
<dbReference type="Pfam" id="PF00503">
    <property type="entry name" value="G-alpha"/>
    <property type="match status" value="1"/>
</dbReference>
<evidence type="ECO:0000256" key="11">
    <source>
        <dbReference type="ARBA" id="ARBA00023224"/>
    </source>
</evidence>
<comment type="subunit">
    <text evidence="3">G proteins are composed of 3 units; alpha, beta and gamma. The alpha chain contains the guanine nucleotide binding site.</text>
</comment>
<evidence type="ECO:0000256" key="8">
    <source>
        <dbReference type="ARBA" id="ARBA00022842"/>
    </source>
</evidence>
<comment type="cofactor">
    <cofactor evidence="1">
        <name>Mg(2+)</name>
        <dbReference type="ChEBI" id="CHEBI:18420"/>
    </cofactor>
</comment>
<dbReference type="SMART" id="SM00275">
    <property type="entry name" value="G_alpha"/>
    <property type="match status" value="1"/>
</dbReference>
<dbReference type="SUPFAM" id="SSF47895">
    <property type="entry name" value="Transducin (alpha subunit), insertion domain"/>
    <property type="match status" value="1"/>
</dbReference>
<keyword evidence="10" id="KW-0564">Palmitate</keyword>
<dbReference type="GO" id="GO:0031683">
    <property type="term" value="F:G-protein beta/gamma-subunit complex binding"/>
    <property type="evidence" value="ECO:0007669"/>
    <property type="project" value="InterPro"/>
</dbReference>
<dbReference type="GO" id="GO:0005525">
    <property type="term" value="F:GTP binding"/>
    <property type="evidence" value="ECO:0007669"/>
    <property type="project" value="UniProtKB-KW"/>
</dbReference>
<dbReference type="GO" id="GO:0005737">
    <property type="term" value="C:cytoplasm"/>
    <property type="evidence" value="ECO:0007669"/>
    <property type="project" value="TreeGrafter"/>
</dbReference>
<evidence type="ECO:0000256" key="10">
    <source>
        <dbReference type="ARBA" id="ARBA00023139"/>
    </source>
</evidence>
<dbReference type="GO" id="GO:0007186">
    <property type="term" value="P:G protein-coupled receptor signaling pathway"/>
    <property type="evidence" value="ECO:0007669"/>
    <property type="project" value="InterPro"/>
</dbReference>
<keyword evidence="4" id="KW-0519">Myristate</keyword>
<proteinExistence type="inferred from homology"/>
<accession>A0AAD9D0A7</accession>
<dbReference type="GO" id="GO:0000750">
    <property type="term" value="P:pheromone-dependent signal transduction involved in conjugation with cellular fusion"/>
    <property type="evidence" value="ECO:0007669"/>
    <property type="project" value="TreeGrafter"/>
</dbReference>
<feature type="binding site" evidence="13">
    <location>
        <begin position="268"/>
        <end position="271"/>
    </location>
    <ligand>
        <name>GTP</name>
        <dbReference type="ChEBI" id="CHEBI:37565"/>
    </ligand>
</feature>
<dbReference type="InterPro" id="IPR011025">
    <property type="entry name" value="GproteinA_insert"/>
</dbReference>
<keyword evidence="8 14" id="KW-0460">Magnesium</keyword>
<organism evidence="15 16">
    <name type="scientific">Papiliotrema laurentii</name>
    <name type="common">Cryptococcus laurentii</name>
    <dbReference type="NCBI Taxonomy" id="5418"/>
    <lineage>
        <taxon>Eukaryota</taxon>
        <taxon>Fungi</taxon>
        <taxon>Dikarya</taxon>
        <taxon>Basidiomycota</taxon>
        <taxon>Agaricomycotina</taxon>
        <taxon>Tremellomycetes</taxon>
        <taxon>Tremellales</taxon>
        <taxon>Rhynchogastremaceae</taxon>
        <taxon>Papiliotrema</taxon>
    </lineage>
</organism>
<dbReference type="PANTHER" id="PTHR10218">
    <property type="entry name" value="GTP-BINDING PROTEIN ALPHA SUBUNIT"/>
    <property type="match status" value="1"/>
</dbReference>
<dbReference type="GO" id="GO:0001664">
    <property type="term" value="F:G protein-coupled receptor binding"/>
    <property type="evidence" value="ECO:0007669"/>
    <property type="project" value="InterPro"/>
</dbReference>
<keyword evidence="16" id="KW-1185">Reference proteome</keyword>
<comment type="similarity">
    <text evidence="2">Belongs to the G-alpha family.</text>
</comment>
<dbReference type="GO" id="GO:0005834">
    <property type="term" value="C:heterotrimeric G-protein complex"/>
    <property type="evidence" value="ECO:0007669"/>
    <property type="project" value="InterPro"/>
</dbReference>